<dbReference type="InterPro" id="IPR005135">
    <property type="entry name" value="Endo/exonuclease/phosphatase"/>
</dbReference>
<gene>
    <name evidence="2" type="ORF">IFM89_012989</name>
</gene>
<dbReference type="AlphaFoldDB" id="A0A835IW95"/>
<feature type="domain" description="Endonuclease/exonuclease/phosphatase" evidence="1">
    <location>
        <begin position="82"/>
        <end position="193"/>
    </location>
</feature>
<dbReference type="OrthoDB" id="1001388at2759"/>
<evidence type="ECO:0000313" key="3">
    <source>
        <dbReference type="Proteomes" id="UP000631114"/>
    </source>
</evidence>
<proteinExistence type="predicted"/>
<sequence>METKCSVDKGVRLIKRLGDFESFVVPSCGLSGGLWIFWEKSVVVDVLMYDFWFIHCKIAIQVNGVKECFFLSCVYGNAKSCVRRLQWPVLTMFKPNNNESWLLMGDFNEITCPEEKCGGKPFNYPKVRFFLDMIDDCELFDLGFVGSIYTWTNKQNGRHRIWERIDRMMANEGWRSRFSGCRVHHELATSSDHKFLILKLLQDRVMIRRPFRFEIMWVQHDGCQEQIRDAFHKELQGSPSFVLCKKLQNCKENLRWWNKHVFGDVEHKLDCVLQRLSEIQRLIENHNDTDDLFRVENELMQEHNDISYESKSSGESLSGLVPIWRTEYEVLS</sequence>
<protein>
    <recommendedName>
        <fullName evidence="1">Endonuclease/exonuclease/phosphatase domain-containing protein</fullName>
    </recommendedName>
</protein>
<comment type="caution">
    <text evidence="2">The sequence shown here is derived from an EMBL/GenBank/DDBJ whole genome shotgun (WGS) entry which is preliminary data.</text>
</comment>
<dbReference type="PANTHER" id="PTHR33710">
    <property type="entry name" value="BNAC02G09200D PROTEIN"/>
    <property type="match status" value="1"/>
</dbReference>
<evidence type="ECO:0000313" key="2">
    <source>
        <dbReference type="EMBL" id="KAF9624696.1"/>
    </source>
</evidence>
<dbReference type="Pfam" id="PF03372">
    <property type="entry name" value="Exo_endo_phos"/>
    <property type="match status" value="1"/>
</dbReference>
<dbReference type="SUPFAM" id="SSF56219">
    <property type="entry name" value="DNase I-like"/>
    <property type="match status" value="1"/>
</dbReference>
<reference evidence="2 3" key="1">
    <citation type="submission" date="2020-10" db="EMBL/GenBank/DDBJ databases">
        <title>The Coptis chinensis genome and diversification of protoberbering-type alkaloids.</title>
        <authorList>
            <person name="Wang B."/>
            <person name="Shu S."/>
            <person name="Song C."/>
            <person name="Liu Y."/>
        </authorList>
    </citation>
    <scope>NUCLEOTIDE SEQUENCE [LARGE SCALE GENOMIC DNA]</scope>
    <source>
        <strain evidence="2">HL-2020</strain>
        <tissue evidence="2">Leaf</tissue>
    </source>
</reference>
<dbReference type="Gene3D" id="3.60.10.10">
    <property type="entry name" value="Endonuclease/exonuclease/phosphatase"/>
    <property type="match status" value="1"/>
</dbReference>
<dbReference type="PANTHER" id="PTHR33710:SF62">
    <property type="entry name" value="DUF4283 DOMAIN PROTEIN"/>
    <property type="match status" value="1"/>
</dbReference>
<dbReference type="EMBL" id="JADFTS010000001">
    <property type="protein sequence ID" value="KAF9624696.1"/>
    <property type="molecule type" value="Genomic_DNA"/>
</dbReference>
<dbReference type="GO" id="GO:0003824">
    <property type="term" value="F:catalytic activity"/>
    <property type="evidence" value="ECO:0007669"/>
    <property type="project" value="InterPro"/>
</dbReference>
<accession>A0A835IW95</accession>
<evidence type="ECO:0000259" key="1">
    <source>
        <dbReference type="Pfam" id="PF03372"/>
    </source>
</evidence>
<dbReference type="InterPro" id="IPR036691">
    <property type="entry name" value="Endo/exonu/phosph_ase_sf"/>
</dbReference>
<keyword evidence="3" id="KW-1185">Reference proteome</keyword>
<dbReference type="Proteomes" id="UP000631114">
    <property type="component" value="Unassembled WGS sequence"/>
</dbReference>
<name>A0A835IW95_9MAGN</name>
<organism evidence="2 3">
    <name type="scientific">Coptis chinensis</name>
    <dbReference type="NCBI Taxonomy" id="261450"/>
    <lineage>
        <taxon>Eukaryota</taxon>
        <taxon>Viridiplantae</taxon>
        <taxon>Streptophyta</taxon>
        <taxon>Embryophyta</taxon>
        <taxon>Tracheophyta</taxon>
        <taxon>Spermatophyta</taxon>
        <taxon>Magnoliopsida</taxon>
        <taxon>Ranunculales</taxon>
        <taxon>Ranunculaceae</taxon>
        <taxon>Coptidoideae</taxon>
        <taxon>Coptis</taxon>
    </lineage>
</organism>